<dbReference type="AlphaFoldDB" id="A0A7I8KKQ4"/>
<keyword evidence="2" id="KW-1185">Reference proteome</keyword>
<sequence length="106" mass="11978">MQLADPQILLPGRIRVTGDEDDISGNCSIGDPGSNRHLHENLQLRGPPNLVLFPDERCQISHLSSSPSRKPFRWTLSALLHLTGFMRSVQRRKTRSVSVLRVQPDR</sequence>
<reference evidence="1" key="1">
    <citation type="submission" date="2020-02" db="EMBL/GenBank/DDBJ databases">
        <authorList>
            <person name="Scholz U."/>
            <person name="Mascher M."/>
            <person name="Fiebig A."/>
        </authorList>
    </citation>
    <scope>NUCLEOTIDE SEQUENCE</scope>
</reference>
<proteinExistence type="predicted"/>
<dbReference type="EMBL" id="LR746269">
    <property type="protein sequence ID" value="CAA7398241.1"/>
    <property type="molecule type" value="Genomic_DNA"/>
</dbReference>
<protein>
    <submittedName>
        <fullName evidence="1">Uncharacterized protein</fullName>
    </submittedName>
</protein>
<name>A0A7I8KKQ4_SPIIN</name>
<organism evidence="1 2">
    <name type="scientific">Spirodela intermedia</name>
    <name type="common">Intermediate duckweed</name>
    <dbReference type="NCBI Taxonomy" id="51605"/>
    <lineage>
        <taxon>Eukaryota</taxon>
        <taxon>Viridiplantae</taxon>
        <taxon>Streptophyta</taxon>
        <taxon>Embryophyta</taxon>
        <taxon>Tracheophyta</taxon>
        <taxon>Spermatophyta</taxon>
        <taxon>Magnoliopsida</taxon>
        <taxon>Liliopsida</taxon>
        <taxon>Araceae</taxon>
        <taxon>Lemnoideae</taxon>
        <taxon>Spirodela</taxon>
    </lineage>
</organism>
<evidence type="ECO:0000313" key="2">
    <source>
        <dbReference type="Proteomes" id="UP000663760"/>
    </source>
</evidence>
<dbReference type="Proteomes" id="UP000663760">
    <property type="component" value="Chromosome 6"/>
</dbReference>
<evidence type="ECO:0000313" key="1">
    <source>
        <dbReference type="EMBL" id="CAA7398241.1"/>
    </source>
</evidence>
<accession>A0A7I8KKQ4</accession>
<gene>
    <name evidence="1" type="ORF">SI8410_06008906</name>
</gene>